<dbReference type="Pfam" id="PF09678">
    <property type="entry name" value="Caa3_CtaG"/>
    <property type="match status" value="1"/>
</dbReference>
<evidence type="ECO:0000256" key="2">
    <source>
        <dbReference type="ARBA" id="ARBA00022475"/>
    </source>
</evidence>
<dbReference type="AlphaFoldDB" id="A0A4P7BZS8"/>
<dbReference type="EMBL" id="CP038033">
    <property type="protein sequence ID" value="QBQ55758.1"/>
    <property type="molecule type" value="Genomic_DNA"/>
</dbReference>
<reference evidence="7 8" key="1">
    <citation type="submission" date="2019-03" db="EMBL/GenBank/DDBJ databases">
        <title>The genome sequence of Nitrosococcus wardiae strain D1FHST reveals the archetypal metabolic capacity of ammonia-oxidizing Gammaproteobacteria.</title>
        <authorList>
            <person name="Wang L."/>
            <person name="Lim C.K."/>
            <person name="Hanson T.E."/>
            <person name="Dang H."/>
            <person name="Klotz M.G."/>
        </authorList>
    </citation>
    <scope>NUCLEOTIDE SEQUENCE [LARGE SCALE GENOMIC DNA]</scope>
    <source>
        <strain evidence="7 8">D1FHS</strain>
    </source>
</reference>
<evidence type="ECO:0000256" key="3">
    <source>
        <dbReference type="ARBA" id="ARBA00022692"/>
    </source>
</evidence>
<feature type="transmembrane region" description="Helical" evidence="6">
    <location>
        <begin position="6"/>
        <end position="26"/>
    </location>
</feature>
<feature type="transmembrane region" description="Helical" evidence="6">
    <location>
        <begin position="38"/>
        <end position="57"/>
    </location>
</feature>
<name>A0A4P7BZS8_9GAMM</name>
<dbReference type="InterPro" id="IPR019108">
    <property type="entry name" value="Caa3_assmbl_CtaG-rel"/>
</dbReference>
<feature type="transmembrane region" description="Helical" evidence="6">
    <location>
        <begin position="77"/>
        <end position="99"/>
    </location>
</feature>
<comment type="subcellular location">
    <subcellularLocation>
        <location evidence="1">Cell membrane</location>
        <topology evidence="1">Multi-pass membrane protein</topology>
    </subcellularLocation>
</comment>
<evidence type="ECO:0000256" key="1">
    <source>
        <dbReference type="ARBA" id="ARBA00004651"/>
    </source>
</evidence>
<dbReference type="Proteomes" id="UP000294325">
    <property type="component" value="Chromosome"/>
</dbReference>
<protein>
    <submittedName>
        <fullName evidence="7">Cytochrome c oxidase assembly protein</fullName>
    </submittedName>
</protein>
<feature type="transmembrane region" description="Helical" evidence="6">
    <location>
        <begin position="120"/>
        <end position="142"/>
    </location>
</feature>
<proteinExistence type="predicted"/>
<keyword evidence="5 6" id="KW-0472">Membrane</keyword>
<feature type="transmembrane region" description="Helical" evidence="6">
    <location>
        <begin position="187"/>
        <end position="209"/>
    </location>
</feature>
<keyword evidence="8" id="KW-1185">Reference proteome</keyword>
<feature type="transmembrane region" description="Helical" evidence="6">
    <location>
        <begin position="234"/>
        <end position="259"/>
    </location>
</feature>
<dbReference type="OrthoDB" id="9808789at2"/>
<keyword evidence="3 6" id="KW-0812">Transmembrane</keyword>
<sequence>MWIASGLLLDGAVIALGIAYGLGLLRRKTKARDRPSRWIWQALAFALGWLALAAALLSPLAPLTEISFAAHMAQHVLLLMIAPPLLILGKPLAPLMNALPSPWRRPLGYWFFSPLLRSPLHLLTRMPIAITVHSIAIWLWHAPLTYQAALTNEFIHYLEHLSLFGSALLFWWSIINSGRQGYFRYGSGVVALFLMALHTKLLGVLIALAPDPLYITYATSVSPWGLSALEDQQWAGLIMLLPCGFTYLFTGLILMAAWLTTAERQREPTPQPGITTRHWH</sequence>
<dbReference type="RefSeq" id="WP_134359015.1">
    <property type="nucleotide sequence ID" value="NZ_CP038033.1"/>
</dbReference>
<organism evidence="7 8">
    <name type="scientific">Nitrosococcus wardiae</name>
    <dbReference type="NCBI Taxonomy" id="1814290"/>
    <lineage>
        <taxon>Bacteria</taxon>
        <taxon>Pseudomonadati</taxon>
        <taxon>Pseudomonadota</taxon>
        <taxon>Gammaproteobacteria</taxon>
        <taxon>Chromatiales</taxon>
        <taxon>Chromatiaceae</taxon>
        <taxon>Nitrosococcus</taxon>
    </lineage>
</organism>
<dbReference type="KEGG" id="nwr:E3U44_15490"/>
<evidence type="ECO:0000256" key="5">
    <source>
        <dbReference type="ARBA" id="ARBA00023136"/>
    </source>
</evidence>
<evidence type="ECO:0000313" key="8">
    <source>
        <dbReference type="Proteomes" id="UP000294325"/>
    </source>
</evidence>
<feature type="transmembrane region" description="Helical" evidence="6">
    <location>
        <begin position="154"/>
        <end position="175"/>
    </location>
</feature>
<gene>
    <name evidence="7" type="ORF">E3U44_15490</name>
</gene>
<accession>A0A4P7BZS8</accession>
<keyword evidence="4 6" id="KW-1133">Transmembrane helix</keyword>
<evidence type="ECO:0000313" key="7">
    <source>
        <dbReference type="EMBL" id="QBQ55758.1"/>
    </source>
</evidence>
<evidence type="ECO:0000256" key="4">
    <source>
        <dbReference type="ARBA" id="ARBA00022989"/>
    </source>
</evidence>
<evidence type="ECO:0000256" key="6">
    <source>
        <dbReference type="SAM" id="Phobius"/>
    </source>
</evidence>
<keyword evidence="2" id="KW-1003">Cell membrane</keyword>
<dbReference type="GO" id="GO:0005886">
    <property type="term" value="C:plasma membrane"/>
    <property type="evidence" value="ECO:0007669"/>
    <property type="project" value="UniProtKB-SubCell"/>
</dbReference>